<name>A0ABP9AWL5_9MICC</name>
<dbReference type="InterPro" id="IPR029058">
    <property type="entry name" value="AB_hydrolase_fold"/>
</dbReference>
<gene>
    <name evidence="1" type="ORF">GCM10023352_01030</name>
</gene>
<protein>
    <recommendedName>
        <fullName evidence="3">Alpha/beta hydrolase</fullName>
    </recommendedName>
</protein>
<dbReference type="Proteomes" id="UP001500187">
    <property type="component" value="Unassembled WGS sequence"/>
</dbReference>
<organism evidence="1 2">
    <name type="scientific">Rothia endophytica</name>
    <dbReference type="NCBI Taxonomy" id="1324766"/>
    <lineage>
        <taxon>Bacteria</taxon>
        <taxon>Bacillati</taxon>
        <taxon>Actinomycetota</taxon>
        <taxon>Actinomycetes</taxon>
        <taxon>Micrococcales</taxon>
        <taxon>Micrococcaceae</taxon>
        <taxon>Rothia</taxon>
    </lineage>
</organism>
<dbReference type="RefSeq" id="WP_345443333.1">
    <property type="nucleotide sequence ID" value="NZ_BAABKP010000001.1"/>
</dbReference>
<sequence>MPIAVTPDFSLVSAGATQIISVNTAELTAVSQQLSALADRYESLGRRLAPVALQVGVLAALDASGQGALAFTSLTVGAATLVTLAAAAQRLATAVRQSAANYEAAEAFASDVLQGYEAALDQSPAAAQSLGSAFGYRGGSLRLVVQRGTTVVKVISENKVPLALKGFDVFRQTGVGRASISVATDQLHDTAKSFGLVRRLRVFEDISHEIDPWVDPETGENLRLDRPPKTAADLVQMNYLVSGAHQAVDDHYGGEHYVNEWDHIVLQRHYDEQTGQERVIITLPGTDGELADLLANYEGGTASWTENIANAALLDDPDVPLAQSSAAMQLVDQMLREEGIDPATPIMLNGYSQGGVVAMSLAKNKEFSSRYNVQVVATQGSPVSDMGAAPPGVAHIRMDNKMDYVPKTQGANPHYQPTEDYSLNYWNEGDPHGSPGYLHNAQNSESFNRESEALAKFFNGDFRAGETTVYAGSSQDSDLTEVELNQQRLLGVAHGTSKLSVTVKDTVDLAEDSINTVWKKMDLPDANRGPSGSMDDLTQPVNPTEVYQNLDEGVDWLNDKVIVVADEKLNSALQDITIGDIELHPPDLTWNPGGKEQPPVPTLDDNIKTYSPNPIEVSPAVLPDGRNPALHGVGAGSSF</sequence>
<dbReference type="Gene3D" id="3.40.50.1820">
    <property type="entry name" value="alpha/beta hydrolase"/>
    <property type="match status" value="1"/>
</dbReference>
<comment type="caution">
    <text evidence="1">The sequence shown here is derived from an EMBL/GenBank/DDBJ whole genome shotgun (WGS) entry which is preliminary data.</text>
</comment>
<evidence type="ECO:0000313" key="1">
    <source>
        <dbReference type="EMBL" id="GAA4787293.1"/>
    </source>
</evidence>
<reference evidence="2" key="1">
    <citation type="journal article" date="2019" name="Int. J. Syst. Evol. Microbiol.">
        <title>The Global Catalogue of Microorganisms (GCM) 10K type strain sequencing project: providing services to taxonomists for standard genome sequencing and annotation.</title>
        <authorList>
            <consortium name="The Broad Institute Genomics Platform"/>
            <consortium name="The Broad Institute Genome Sequencing Center for Infectious Disease"/>
            <person name="Wu L."/>
            <person name="Ma J."/>
        </authorList>
    </citation>
    <scope>NUCLEOTIDE SEQUENCE [LARGE SCALE GENOMIC DNA]</scope>
    <source>
        <strain evidence="2">JCM 18541</strain>
    </source>
</reference>
<accession>A0ABP9AWL5</accession>
<evidence type="ECO:0008006" key="3">
    <source>
        <dbReference type="Google" id="ProtNLM"/>
    </source>
</evidence>
<proteinExistence type="predicted"/>
<evidence type="ECO:0000313" key="2">
    <source>
        <dbReference type="Proteomes" id="UP001500187"/>
    </source>
</evidence>
<dbReference type="SUPFAM" id="SSF53474">
    <property type="entry name" value="alpha/beta-Hydrolases"/>
    <property type="match status" value="1"/>
</dbReference>
<dbReference type="EMBL" id="BAABKP010000001">
    <property type="protein sequence ID" value="GAA4787293.1"/>
    <property type="molecule type" value="Genomic_DNA"/>
</dbReference>
<keyword evidence="2" id="KW-1185">Reference proteome</keyword>